<organism evidence="12 13">
    <name type="scientific">Daphnia galeata</name>
    <dbReference type="NCBI Taxonomy" id="27404"/>
    <lineage>
        <taxon>Eukaryota</taxon>
        <taxon>Metazoa</taxon>
        <taxon>Ecdysozoa</taxon>
        <taxon>Arthropoda</taxon>
        <taxon>Crustacea</taxon>
        <taxon>Branchiopoda</taxon>
        <taxon>Diplostraca</taxon>
        <taxon>Cladocera</taxon>
        <taxon>Anomopoda</taxon>
        <taxon>Daphniidae</taxon>
        <taxon>Daphnia</taxon>
    </lineage>
</organism>
<keyword evidence="6 10" id="KW-0720">Serine protease</keyword>
<feature type="domain" description="Peptidase S1" evidence="11">
    <location>
        <begin position="154"/>
        <end position="394"/>
    </location>
</feature>
<dbReference type="EMBL" id="CAKKLH010000029">
    <property type="protein sequence ID" value="CAH0100011.1"/>
    <property type="molecule type" value="Genomic_DNA"/>
</dbReference>
<dbReference type="InterPro" id="IPR001314">
    <property type="entry name" value="Peptidase_S1A"/>
</dbReference>
<keyword evidence="1" id="KW-0768">Sushi</keyword>
<sequence length="394" mass="43695">MQIFQQFRPQTFLGVTDLSYEFQSCLTSEGQPGICKLPEFCSWSSTRHPLTDLEATRETVGGRYNCGSTDGQHQRMVCCPSDESTVLFPDNIDGDNQPESNTQNDTVAMSRIAVIEDSSVDNHIWPDESTNNINWPRLPRQCGKVPIDIMRARIAGGVVAPKGAWPWMARLGYYDGIGITYNCGGVLITKHHVLTAAHCVYNRRNLIFVRLGEHGTTEYGPQDYYIERVIVHQSYVKNGRGSSYDIAIIRISDFIPYTSDIQPICLPIDSRWHSLDITGISAYVAGWGSTSYYEPASSVLMEVQLPVVSQSKCARAYRSHSRLQIDETVLCAGLEKGGKDACRGDSGGPLMFQTGGKYFVLGLVSFGVRCATPGFPGVYSRVSVFIDWILKNIS</sequence>
<dbReference type="PROSITE" id="PS00135">
    <property type="entry name" value="TRYPSIN_SER"/>
    <property type="match status" value="1"/>
</dbReference>
<evidence type="ECO:0000313" key="13">
    <source>
        <dbReference type="Proteomes" id="UP000789390"/>
    </source>
</evidence>
<dbReference type="CDD" id="cd00190">
    <property type="entry name" value="Tryp_SPc"/>
    <property type="match status" value="1"/>
</dbReference>
<dbReference type="GO" id="GO:0004252">
    <property type="term" value="F:serine-type endopeptidase activity"/>
    <property type="evidence" value="ECO:0007669"/>
    <property type="project" value="InterPro"/>
</dbReference>
<evidence type="ECO:0000256" key="7">
    <source>
        <dbReference type="ARBA" id="ARBA00023157"/>
    </source>
</evidence>
<dbReference type="Gene3D" id="2.40.10.10">
    <property type="entry name" value="Trypsin-like serine proteases"/>
    <property type="match status" value="1"/>
</dbReference>
<reference evidence="12" key="1">
    <citation type="submission" date="2021-11" db="EMBL/GenBank/DDBJ databases">
        <authorList>
            <person name="Schell T."/>
        </authorList>
    </citation>
    <scope>NUCLEOTIDE SEQUENCE</scope>
    <source>
        <strain evidence="12">M5</strain>
    </source>
</reference>
<proteinExistence type="predicted"/>
<dbReference type="PANTHER" id="PTHR24252">
    <property type="entry name" value="ACROSIN-RELATED"/>
    <property type="match status" value="1"/>
</dbReference>
<evidence type="ECO:0000256" key="10">
    <source>
        <dbReference type="RuleBase" id="RU363034"/>
    </source>
</evidence>
<keyword evidence="5" id="KW-0353">Hemolymph clotting</keyword>
<dbReference type="InterPro" id="IPR001254">
    <property type="entry name" value="Trypsin_dom"/>
</dbReference>
<evidence type="ECO:0000256" key="1">
    <source>
        <dbReference type="ARBA" id="ARBA00022659"/>
    </source>
</evidence>
<evidence type="ECO:0000256" key="8">
    <source>
        <dbReference type="ARBA" id="ARBA00052079"/>
    </source>
</evidence>
<comment type="caution">
    <text evidence="12">The sequence shown here is derived from an EMBL/GenBank/DDBJ whole genome shotgun (WGS) entry which is preliminary data.</text>
</comment>
<gene>
    <name evidence="12" type="ORF">DGAL_LOCUS2183</name>
</gene>
<keyword evidence="2 10" id="KW-0645">Protease</keyword>
<name>A0A8J2RFJ5_9CRUS</name>
<comment type="catalytic activity">
    <reaction evidence="8">
        <text>Selective cleavage of 103-Arg-|-Ser-104 and 124-Ile-|-Ile-125 bonds in Limulus clotting factor B to form activated factor B. Cleavage of -Pro-Arg-|-Xaa- bonds in synthetic substrates.</text>
        <dbReference type="EC" id="3.4.21.84"/>
    </reaction>
</comment>
<dbReference type="Pfam" id="PF00089">
    <property type="entry name" value="Trypsin"/>
    <property type="match status" value="1"/>
</dbReference>
<dbReference type="EC" id="3.4.21.84" evidence="9"/>
<keyword evidence="3" id="KW-0732">Signal</keyword>
<dbReference type="InterPro" id="IPR018114">
    <property type="entry name" value="TRYPSIN_HIS"/>
</dbReference>
<evidence type="ECO:0000256" key="9">
    <source>
        <dbReference type="ARBA" id="ARBA00066707"/>
    </source>
</evidence>
<dbReference type="InterPro" id="IPR043504">
    <property type="entry name" value="Peptidase_S1_PA_chymotrypsin"/>
</dbReference>
<protein>
    <recommendedName>
        <fullName evidence="9">limulus clotting factor C</fullName>
        <ecNumber evidence="9">3.4.21.84</ecNumber>
    </recommendedName>
</protein>
<evidence type="ECO:0000256" key="4">
    <source>
        <dbReference type="ARBA" id="ARBA00022801"/>
    </source>
</evidence>
<evidence type="ECO:0000256" key="6">
    <source>
        <dbReference type="ARBA" id="ARBA00022825"/>
    </source>
</evidence>
<dbReference type="InterPro" id="IPR033116">
    <property type="entry name" value="TRYPSIN_SER"/>
</dbReference>
<keyword evidence="7" id="KW-1015">Disulfide bond</keyword>
<dbReference type="PRINTS" id="PR00722">
    <property type="entry name" value="CHYMOTRYPSIN"/>
</dbReference>
<dbReference type="PANTHER" id="PTHR24252:SF7">
    <property type="entry name" value="HYALIN"/>
    <property type="match status" value="1"/>
</dbReference>
<dbReference type="Proteomes" id="UP000789390">
    <property type="component" value="Unassembled WGS sequence"/>
</dbReference>
<evidence type="ECO:0000256" key="3">
    <source>
        <dbReference type="ARBA" id="ARBA00022729"/>
    </source>
</evidence>
<evidence type="ECO:0000313" key="12">
    <source>
        <dbReference type="EMBL" id="CAH0100011.1"/>
    </source>
</evidence>
<dbReference type="OrthoDB" id="425190at2759"/>
<dbReference type="PROSITE" id="PS50240">
    <property type="entry name" value="TRYPSIN_DOM"/>
    <property type="match status" value="1"/>
</dbReference>
<keyword evidence="4 10" id="KW-0378">Hydrolase</keyword>
<dbReference type="SUPFAM" id="SSF50494">
    <property type="entry name" value="Trypsin-like serine proteases"/>
    <property type="match status" value="1"/>
</dbReference>
<accession>A0A8J2RFJ5</accession>
<dbReference type="GO" id="GO:0006508">
    <property type="term" value="P:proteolysis"/>
    <property type="evidence" value="ECO:0007669"/>
    <property type="project" value="UniProtKB-KW"/>
</dbReference>
<dbReference type="PROSITE" id="PS00134">
    <property type="entry name" value="TRYPSIN_HIS"/>
    <property type="match status" value="1"/>
</dbReference>
<keyword evidence="13" id="KW-1185">Reference proteome</keyword>
<dbReference type="FunFam" id="2.40.10.10:FF:000120">
    <property type="entry name" value="Putative serine protease"/>
    <property type="match status" value="1"/>
</dbReference>
<evidence type="ECO:0000256" key="5">
    <source>
        <dbReference type="ARBA" id="ARBA00022820"/>
    </source>
</evidence>
<dbReference type="InterPro" id="IPR009003">
    <property type="entry name" value="Peptidase_S1_PA"/>
</dbReference>
<dbReference type="AlphaFoldDB" id="A0A8J2RFJ5"/>
<evidence type="ECO:0000259" key="11">
    <source>
        <dbReference type="PROSITE" id="PS50240"/>
    </source>
</evidence>
<evidence type="ECO:0000256" key="2">
    <source>
        <dbReference type="ARBA" id="ARBA00022670"/>
    </source>
</evidence>
<dbReference type="SMART" id="SM00020">
    <property type="entry name" value="Tryp_SPc"/>
    <property type="match status" value="1"/>
</dbReference>
<dbReference type="GO" id="GO:0042381">
    <property type="term" value="P:hemolymph coagulation"/>
    <property type="evidence" value="ECO:0007669"/>
    <property type="project" value="UniProtKB-KW"/>
</dbReference>